<dbReference type="PROSITE" id="PS00584">
    <property type="entry name" value="PFKB_KINASES_2"/>
    <property type="match status" value="1"/>
</dbReference>
<evidence type="ECO:0000313" key="9">
    <source>
        <dbReference type="Proteomes" id="UP000004690"/>
    </source>
</evidence>
<name>I3CB13_9FLAO</name>
<dbReference type="Gene3D" id="3.40.1190.20">
    <property type="match status" value="1"/>
</dbReference>
<dbReference type="eggNOG" id="COG1105">
    <property type="taxonomic scope" value="Bacteria"/>
</dbReference>
<dbReference type="PANTHER" id="PTHR46566:SF2">
    <property type="entry name" value="ATP-DEPENDENT 6-PHOSPHOFRUCTOKINASE ISOZYME 2"/>
    <property type="match status" value="1"/>
</dbReference>
<evidence type="ECO:0000313" key="8">
    <source>
        <dbReference type="EMBL" id="EIJ40806.1"/>
    </source>
</evidence>
<keyword evidence="9" id="KW-1185">Reference proteome</keyword>
<keyword evidence="2 6" id="KW-0808">Transferase</keyword>
<dbReference type="EMBL" id="JH651379">
    <property type="protein sequence ID" value="EIJ40806.1"/>
    <property type="molecule type" value="Genomic_DNA"/>
</dbReference>
<sequence>MILTVCPNPSIDTYAWLENIEAKKANRILALKEYPGGKATHVAFALKELNMATTLFGNWAGTTGQWIKTACSTKNIDVDGITLHDGQNRKCYTFRSSLAAFNNTELLEPGPKFKETDWELFTTAFQQSVSKHSLVCISGSWPKGAPENAYNLLIEICNRQQKKVIIDCSGEQLKNALQQSFFGLHINEDELKSIYKEDSIPSIIKKLSVKVELIAITKGKEGLWLYYQGKLIHANVTIDKVLSTVGSGDCLTAGITYAVEKNLNMEDIARYGVACGAANCLNEDLGMLKIEDVNKLLPKVIVTPLENKLMNN</sequence>
<keyword evidence="4 8" id="KW-0418">Kinase</keyword>
<evidence type="ECO:0000256" key="2">
    <source>
        <dbReference type="ARBA" id="ARBA00022679"/>
    </source>
</evidence>
<proteinExistence type="inferred from homology"/>
<dbReference type="InterPro" id="IPR011611">
    <property type="entry name" value="PfkB_dom"/>
</dbReference>
<accession>I3CB13</accession>
<dbReference type="AlphaFoldDB" id="I3CB13"/>
<evidence type="ECO:0000256" key="5">
    <source>
        <dbReference type="ARBA" id="ARBA00022840"/>
    </source>
</evidence>
<keyword evidence="5" id="KW-0067">ATP-binding</keyword>
<comment type="similarity">
    <text evidence="1">Belongs to the carbohydrate kinase PfkB family.</text>
</comment>
<dbReference type="OrthoDB" id="9801219at2"/>
<dbReference type="GO" id="GO:0008443">
    <property type="term" value="F:phosphofructokinase activity"/>
    <property type="evidence" value="ECO:0007669"/>
    <property type="project" value="TreeGrafter"/>
</dbReference>
<evidence type="ECO:0000256" key="4">
    <source>
        <dbReference type="ARBA" id="ARBA00022777"/>
    </source>
</evidence>
<feature type="domain" description="Carbohydrate kinase PfkB" evidence="7">
    <location>
        <begin position="18"/>
        <end position="282"/>
    </location>
</feature>
<dbReference type="RefSeq" id="WP_008615390.1">
    <property type="nucleotide sequence ID" value="NZ_JH651379.1"/>
</dbReference>
<keyword evidence="3" id="KW-0547">Nucleotide-binding</keyword>
<evidence type="ECO:0000259" key="7">
    <source>
        <dbReference type="Pfam" id="PF00294"/>
    </source>
</evidence>
<evidence type="ECO:0000256" key="1">
    <source>
        <dbReference type="ARBA" id="ARBA00010688"/>
    </source>
</evidence>
<protein>
    <submittedName>
        <fullName evidence="8">Fructose-1-phosphate kinase/fructose-6-phosphate kinase</fullName>
    </submittedName>
</protein>
<dbReference type="GO" id="GO:0005524">
    <property type="term" value="F:ATP binding"/>
    <property type="evidence" value="ECO:0007669"/>
    <property type="project" value="UniProtKB-KW"/>
</dbReference>
<dbReference type="PIRSF" id="PIRSF000535">
    <property type="entry name" value="1PFK/6PFK/LacC"/>
    <property type="match status" value="1"/>
</dbReference>
<dbReference type="PANTHER" id="PTHR46566">
    <property type="entry name" value="1-PHOSPHOFRUCTOKINASE-RELATED"/>
    <property type="match status" value="1"/>
</dbReference>
<organism evidence="8 9">
    <name type="scientific">Galbibacter orientalis DSM 19592</name>
    <dbReference type="NCBI Taxonomy" id="926559"/>
    <lineage>
        <taxon>Bacteria</taxon>
        <taxon>Pseudomonadati</taxon>
        <taxon>Bacteroidota</taxon>
        <taxon>Flavobacteriia</taxon>
        <taxon>Flavobacteriales</taxon>
        <taxon>Flavobacteriaceae</taxon>
        <taxon>Galbibacter</taxon>
    </lineage>
</organism>
<dbReference type="SUPFAM" id="SSF53613">
    <property type="entry name" value="Ribokinase-like"/>
    <property type="match status" value="1"/>
</dbReference>
<dbReference type="InterPro" id="IPR002173">
    <property type="entry name" value="Carboh/pur_kinase_PfkB_CS"/>
</dbReference>
<reference evidence="8 9" key="1">
    <citation type="submission" date="2012-02" db="EMBL/GenBank/DDBJ databases">
        <title>Improved High-Quality Draft genome of Joostella marina DSM 19592.</title>
        <authorList>
            <consortium name="US DOE Joint Genome Institute (JGI-PGF)"/>
            <person name="Lucas S."/>
            <person name="Copeland A."/>
            <person name="Lapidus A."/>
            <person name="Bruce D."/>
            <person name="Goodwin L."/>
            <person name="Pitluck S."/>
            <person name="Peters L."/>
            <person name="Chertkov O."/>
            <person name="Ovchinnikova G."/>
            <person name="Kyrpides N."/>
            <person name="Mavromatis K."/>
            <person name="Detter J.C."/>
            <person name="Han C."/>
            <person name="Land M."/>
            <person name="Hauser L."/>
            <person name="Markowitz V."/>
            <person name="Cheng J.-F."/>
            <person name="Hugenholtz P."/>
            <person name="Woyke T."/>
            <person name="Wu D."/>
            <person name="Tindall B."/>
            <person name="Brambilla E."/>
            <person name="Klenk H.-P."/>
            <person name="Eisen J.A."/>
        </authorList>
    </citation>
    <scope>NUCLEOTIDE SEQUENCE [LARGE SCALE GENOMIC DNA]</scope>
    <source>
        <strain evidence="8 9">DSM 19592</strain>
    </source>
</reference>
<evidence type="ECO:0000256" key="6">
    <source>
        <dbReference type="PIRNR" id="PIRNR000535"/>
    </source>
</evidence>
<dbReference type="Pfam" id="PF00294">
    <property type="entry name" value="PfkB"/>
    <property type="match status" value="1"/>
</dbReference>
<dbReference type="InterPro" id="IPR017583">
    <property type="entry name" value="Tagatose/fructose_Pkinase"/>
</dbReference>
<dbReference type="STRING" id="926559.JoomaDRAFT_3877"/>
<dbReference type="HOGENOM" id="CLU_050013_0_2_10"/>
<dbReference type="Proteomes" id="UP000004690">
    <property type="component" value="Unassembled WGS sequence"/>
</dbReference>
<dbReference type="InterPro" id="IPR029056">
    <property type="entry name" value="Ribokinase-like"/>
</dbReference>
<evidence type="ECO:0000256" key="3">
    <source>
        <dbReference type="ARBA" id="ARBA00022741"/>
    </source>
</evidence>
<dbReference type="GO" id="GO:0005829">
    <property type="term" value="C:cytosol"/>
    <property type="evidence" value="ECO:0007669"/>
    <property type="project" value="TreeGrafter"/>
</dbReference>
<gene>
    <name evidence="8" type="ORF">JoomaDRAFT_3877</name>
</gene>